<name>A0ABW6XD37_9ACTN</name>
<evidence type="ECO:0000259" key="4">
    <source>
        <dbReference type="PROSITE" id="PS50987"/>
    </source>
</evidence>
<dbReference type="PANTHER" id="PTHR33154:SF12">
    <property type="entry name" value="TRANSCRIPTIONAL REGULATORY PROTEIN"/>
    <property type="match status" value="1"/>
</dbReference>
<dbReference type="PRINTS" id="PR00778">
    <property type="entry name" value="HTHARSR"/>
</dbReference>
<dbReference type="InterPro" id="IPR051081">
    <property type="entry name" value="HTH_MetalResp_TranReg"/>
</dbReference>
<dbReference type="PANTHER" id="PTHR33154">
    <property type="entry name" value="TRANSCRIPTIONAL REGULATOR, ARSR FAMILY"/>
    <property type="match status" value="1"/>
</dbReference>
<gene>
    <name evidence="5" type="ORF">ACFY8O_27540</name>
</gene>
<keyword evidence="2" id="KW-0238">DNA-binding</keyword>
<evidence type="ECO:0000313" key="5">
    <source>
        <dbReference type="EMBL" id="MFF5899659.1"/>
    </source>
</evidence>
<organism evidence="5 6">
    <name type="scientific">Streptomyces argenteolus</name>
    <dbReference type="NCBI Taxonomy" id="67274"/>
    <lineage>
        <taxon>Bacteria</taxon>
        <taxon>Bacillati</taxon>
        <taxon>Actinomycetota</taxon>
        <taxon>Actinomycetes</taxon>
        <taxon>Kitasatosporales</taxon>
        <taxon>Streptomycetaceae</taxon>
        <taxon>Streptomyces</taxon>
    </lineage>
</organism>
<dbReference type="Proteomes" id="UP001602322">
    <property type="component" value="Unassembled WGS sequence"/>
</dbReference>
<accession>A0ABW6XD37</accession>
<sequence length="115" mass="12554">MTSNAARVLAHPAREEIRVEGVLHALSDPVRLRIVRQLAGATDELACSRFDLPVSKSTTTHHFRVLRESGVITQFYRGTAKLSCVRTEDLDALFPGLLDSVLGAAERQSARAGEV</sequence>
<dbReference type="InterPro" id="IPR011991">
    <property type="entry name" value="ArsR-like_HTH"/>
</dbReference>
<keyword evidence="1" id="KW-0805">Transcription regulation</keyword>
<comment type="caution">
    <text evidence="5">The sequence shown here is derived from an EMBL/GenBank/DDBJ whole genome shotgun (WGS) entry which is preliminary data.</text>
</comment>
<dbReference type="EMBL" id="JBIBEG010000009">
    <property type="protein sequence ID" value="MFF5899659.1"/>
    <property type="molecule type" value="Genomic_DNA"/>
</dbReference>
<dbReference type="InterPro" id="IPR036388">
    <property type="entry name" value="WH-like_DNA-bd_sf"/>
</dbReference>
<dbReference type="InterPro" id="IPR001845">
    <property type="entry name" value="HTH_ArsR_DNA-bd_dom"/>
</dbReference>
<keyword evidence="6" id="KW-1185">Reference proteome</keyword>
<evidence type="ECO:0000256" key="1">
    <source>
        <dbReference type="ARBA" id="ARBA00023015"/>
    </source>
</evidence>
<dbReference type="InterPro" id="IPR036390">
    <property type="entry name" value="WH_DNA-bd_sf"/>
</dbReference>
<dbReference type="PROSITE" id="PS50987">
    <property type="entry name" value="HTH_ARSR_2"/>
    <property type="match status" value="1"/>
</dbReference>
<dbReference type="SUPFAM" id="SSF46785">
    <property type="entry name" value="Winged helix' DNA-binding domain"/>
    <property type="match status" value="1"/>
</dbReference>
<keyword evidence="3" id="KW-0804">Transcription</keyword>
<dbReference type="SMART" id="SM00418">
    <property type="entry name" value="HTH_ARSR"/>
    <property type="match status" value="1"/>
</dbReference>
<evidence type="ECO:0000256" key="2">
    <source>
        <dbReference type="ARBA" id="ARBA00023125"/>
    </source>
</evidence>
<protein>
    <submittedName>
        <fullName evidence="5">ArsR/SmtB family transcription factor</fullName>
    </submittedName>
</protein>
<proteinExistence type="predicted"/>
<dbReference type="Pfam" id="PF12840">
    <property type="entry name" value="HTH_20"/>
    <property type="match status" value="1"/>
</dbReference>
<dbReference type="CDD" id="cd00090">
    <property type="entry name" value="HTH_ARSR"/>
    <property type="match status" value="1"/>
</dbReference>
<dbReference type="Gene3D" id="1.10.10.10">
    <property type="entry name" value="Winged helix-like DNA-binding domain superfamily/Winged helix DNA-binding domain"/>
    <property type="match status" value="1"/>
</dbReference>
<dbReference type="RefSeq" id="WP_387906908.1">
    <property type="nucleotide sequence ID" value="NZ_JBIBEG010000009.1"/>
</dbReference>
<evidence type="ECO:0000256" key="3">
    <source>
        <dbReference type="ARBA" id="ARBA00023163"/>
    </source>
</evidence>
<feature type="domain" description="HTH arsR-type" evidence="4">
    <location>
        <begin position="11"/>
        <end position="105"/>
    </location>
</feature>
<evidence type="ECO:0000313" key="6">
    <source>
        <dbReference type="Proteomes" id="UP001602322"/>
    </source>
</evidence>
<reference evidence="5 6" key="1">
    <citation type="submission" date="2024-10" db="EMBL/GenBank/DDBJ databases">
        <title>The Natural Products Discovery Center: Release of the First 8490 Sequenced Strains for Exploring Actinobacteria Biosynthetic Diversity.</title>
        <authorList>
            <person name="Kalkreuter E."/>
            <person name="Kautsar S.A."/>
            <person name="Yang D."/>
            <person name="Bader C.D."/>
            <person name="Teijaro C.N."/>
            <person name="Fluegel L."/>
            <person name="Davis C.M."/>
            <person name="Simpson J.R."/>
            <person name="Lauterbach L."/>
            <person name="Steele A.D."/>
            <person name="Gui C."/>
            <person name="Meng S."/>
            <person name="Li G."/>
            <person name="Viehrig K."/>
            <person name="Ye F."/>
            <person name="Su P."/>
            <person name="Kiefer A.F."/>
            <person name="Nichols A."/>
            <person name="Cepeda A.J."/>
            <person name="Yan W."/>
            <person name="Fan B."/>
            <person name="Jiang Y."/>
            <person name="Adhikari A."/>
            <person name="Zheng C.-J."/>
            <person name="Schuster L."/>
            <person name="Cowan T.M."/>
            <person name="Smanski M.J."/>
            <person name="Chevrette M.G."/>
            <person name="De Carvalho L.P.S."/>
            <person name="Shen B."/>
        </authorList>
    </citation>
    <scope>NUCLEOTIDE SEQUENCE [LARGE SCALE GENOMIC DNA]</scope>
    <source>
        <strain evidence="5 6">NPDC012540</strain>
    </source>
</reference>